<dbReference type="SUPFAM" id="SSF52833">
    <property type="entry name" value="Thioredoxin-like"/>
    <property type="match status" value="1"/>
</dbReference>
<dbReference type="Gene3D" id="2.30.29.30">
    <property type="entry name" value="Pleckstrin-homology domain (PH domain)/Phosphotyrosine-binding domain (PTB)"/>
    <property type="match status" value="1"/>
</dbReference>
<reference evidence="13" key="1">
    <citation type="journal article" date="2010" name="Nature">
        <title>The Amphimedon queenslandica genome and the evolution of animal complexity.</title>
        <authorList>
            <person name="Srivastava M."/>
            <person name="Simakov O."/>
            <person name="Chapman J."/>
            <person name="Fahey B."/>
            <person name="Gauthier M.E."/>
            <person name="Mitros T."/>
            <person name="Richards G.S."/>
            <person name="Conaco C."/>
            <person name="Dacre M."/>
            <person name="Hellsten U."/>
            <person name="Larroux C."/>
            <person name="Putnam N.H."/>
            <person name="Stanke M."/>
            <person name="Adamska M."/>
            <person name="Darling A."/>
            <person name="Degnan S.M."/>
            <person name="Oakley T.H."/>
            <person name="Plachetzki D.C."/>
            <person name="Zhai Y."/>
            <person name="Adamski M."/>
            <person name="Calcino A."/>
            <person name="Cummins S.F."/>
            <person name="Goodstein D.M."/>
            <person name="Harris C."/>
            <person name="Jackson D.J."/>
            <person name="Leys S.P."/>
            <person name="Shu S."/>
            <person name="Woodcroft B.J."/>
            <person name="Vervoort M."/>
            <person name="Kosik K.S."/>
            <person name="Manning G."/>
            <person name="Degnan B.M."/>
            <person name="Rokhsar D.S."/>
        </authorList>
    </citation>
    <scope>NUCLEOTIDE SEQUENCE [LARGE SCALE GENOMIC DNA]</scope>
</reference>
<evidence type="ECO:0000259" key="11">
    <source>
        <dbReference type="PROSITE" id="PS51840"/>
    </source>
</evidence>
<evidence type="ECO:0000256" key="4">
    <source>
        <dbReference type="ARBA" id="ARBA00023027"/>
    </source>
</evidence>
<dbReference type="Gene3D" id="3.40.30.10">
    <property type="entry name" value="Glutaredoxin"/>
    <property type="match status" value="1"/>
</dbReference>
<feature type="compositionally biased region" description="Basic and acidic residues" evidence="8">
    <location>
        <begin position="291"/>
        <end position="313"/>
    </location>
</feature>
<feature type="region of interest" description="Disordered" evidence="8">
    <location>
        <begin position="712"/>
        <end position="774"/>
    </location>
</feature>
<feature type="compositionally biased region" description="Basic and acidic residues" evidence="8">
    <location>
        <begin position="754"/>
        <end position="774"/>
    </location>
</feature>
<feature type="compositionally biased region" description="Basic and acidic residues" evidence="8">
    <location>
        <begin position="258"/>
        <end position="282"/>
    </location>
</feature>
<dbReference type="PROSITE" id="PS51352">
    <property type="entry name" value="THIOREDOXIN_2"/>
    <property type="match status" value="1"/>
</dbReference>
<proteinExistence type="inferred from homology"/>
<feature type="compositionally biased region" description="Acidic residues" evidence="8">
    <location>
        <begin position="188"/>
        <end position="200"/>
    </location>
</feature>
<feature type="domain" description="PH" evidence="9">
    <location>
        <begin position="844"/>
        <end position="946"/>
    </location>
</feature>
<keyword evidence="4" id="KW-0520">NAD</keyword>
<comment type="similarity">
    <text evidence="5">Belongs to the nucleoredoxin family.</text>
</comment>
<organism evidence="12 13">
    <name type="scientific">Amphimedon queenslandica</name>
    <name type="common">Sponge</name>
    <dbReference type="NCBI Taxonomy" id="400682"/>
    <lineage>
        <taxon>Eukaryota</taxon>
        <taxon>Metazoa</taxon>
        <taxon>Porifera</taxon>
        <taxon>Demospongiae</taxon>
        <taxon>Heteroscleromorpha</taxon>
        <taxon>Haplosclerida</taxon>
        <taxon>Niphatidae</taxon>
        <taxon>Amphimedon</taxon>
    </lineage>
</organism>
<feature type="region of interest" description="Disordered" evidence="8">
    <location>
        <begin position="164"/>
        <end position="560"/>
    </location>
</feature>
<feature type="compositionally biased region" description="Basic and acidic residues" evidence="8">
    <location>
        <begin position="356"/>
        <end position="445"/>
    </location>
</feature>
<dbReference type="PROSITE" id="PS51840">
    <property type="entry name" value="C2_NT"/>
    <property type="match status" value="1"/>
</dbReference>
<name>A0AAN0JIR2_AMPQE</name>
<evidence type="ECO:0000259" key="9">
    <source>
        <dbReference type="PROSITE" id="PS50003"/>
    </source>
</evidence>
<evidence type="ECO:0000256" key="1">
    <source>
        <dbReference type="ARBA" id="ARBA00012612"/>
    </source>
</evidence>
<dbReference type="EC" id="1.8.1.8" evidence="1"/>
<dbReference type="PROSITE" id="PS50003">
    <property type="entry name" value="PH_DOMAIN"/>
    <property type="match status" value="1"/>
</dbReference>
<comment type="catalytic activity">
    <reaction evidence="6">
        <text>[protein]-dithiol + NAD(+) = [protein]-disulfide + NADH + H(+)</text>
        <dbReference type="Rhea" id="RHEA:18749"/>
        <dbReference type="Rhea" id="RHEA-COMP:10593"/>
        <dbReference type="Rhea" id="RHEA-COMP:10594"/>
        <dbReference type="ChEBI" id="CHEBI:15378"/>
        <dbReference type="ChEBI" id="CHEBI:29950"/>
        <dbReference type="ChEBI" id="CHEBI:50058"/>
        <dbReference type="ChEBI" id="CHEBI:57540"/>
        <dbReference type="ChEBI" id="CHEBI:57945"/>
        <dbReference type="EC" id="1.8.1.8"/>
    </reaction>
</comment>
<dbReference type="InterPro" id="IPR011993">
    <property type="entry name" value="PH-like_dom_sf"/>
</dbReference>
<dbReference type="Pfam" id="PF10358">
    <property type="entry name" value="NT-C2"/>
    <property type="match status" value="1"/>
</dbReference>
<dbReference type="SUPFAM" id="SSF50729">
    <property type="entry name" value="PH domain-like"/>
    <property type="match status" value="1"/>
</dbReference>
<feature type="compositionally biased region" description="Basic and acidic residues" evidence="8">
    <location>
        <begin position="466"/>
        <end position="480"/>
    </location>
</feature>
<evidence type="ECO:0000256" key="2">
    <source>
        <dbReference type="ARBA" id="ARBA00022737"/>
    </source>
</evidence>
<evidence type="ECO:0000256" key="3">
    <source>
        <dbReference type="ARBA" id="ARBA00023002"/>
    </source>
</evidence>
<evidence type="ECO:0000256" key="7">
    <source>
        <dbReference type="ARBA" id="ARBA00047804"/>
    </source>
</evidence>
<evidence type="ECO:0000256" key="8">
    <source>
        <dbReference type="SAM" id="MobiDB-lite"/>
    </source>
</evidence>
<dbReference type="Pfam" id="PF13905">
    <property type="entry name" value="Thioredoxin_8"/>
    <property type="match status" value="1"/>
</dbReference>
<dbReference type="InterPro" id="IPR036249">
    <property type="entry name" value="Thioredoxin-like_sf"/>
</dbReference>
<dbReference type="SMART" id="SM00233">
    <property type="entry name" value="PH"/>
    <property type="match status" value="1"/>
</dbReference>
<dbReference type="GO" id="GO:0047134">
    <property type="term" value="F:protein-disulfide reductase [NAD(P)H] activity"/>
    <property type="evidence" value="ECO:0007669"/>
    <property type="project" value="UniProtKB-EC"/>
</dbReference>
<dbReference type="InterPro" id="IPR012336">
    <property type="entry name" value="Thioredoxin-like_fold"/>
</dbReference>
<evidence type="ECO:0000256" key="6">
    <source>
        <dbReference type="ARBA" id="ARBA00047388"/>
    </source>
</evidence>
<comment type="catalytic activity">
    <reaction evidence="7">
        <text>[protein]-dithiol + NADP(+) = [protein]-disulfide + NADPH + H(+)</text>
        <dbReference type="Rhea" id="RHEA:18753"/>
        <dbReference type="Rhea" id="RHEA-COMP:10593"/>
        <dbReference type="Rhea" id="RHEA-COMP:10594"/>
        <dbReference type="ChEBI" id="CHEBI:15378"/>
        <dbReference type="ChEBI" id="CHEBI:29950"/>
        <dbReference type="ChEBI" id="CHEBI:50058"/>
        <dbReference type="ChEBI" id="CHEBI:57783"/>
        <dbReference type="ChEBI" id="CHEBI:58349"/>
        <dbReference type="EC" id="1.8.1.8"/>
    </reaction>
</comment>
<feature type="domain" description="C2 NT-type" evidence="11">
    <location>
        <begin position="9"/>
        <end position="161"/>
    </location>
</feature>
<keyword evidence="3" id="KW-0560">Oxidoreductase</keyword>
<gene>
    <name evidence="12" type="primary">100640762</name>
</gene>
<protein>
    <recommendedName>
        <fullName evidence="1">protein-disulfide reductase</fullName>
        <ecNumber evidence="1">1.8.1.8</ecNumber>
    </recommendedName>
</protein>
<dbReference type="Proteomes" id="UP000007879">
    <property type="component" value="Unassembled WGS sequence"/>
</dbReference>
<evidence type="ECO:0000259" key="10">
    <source>
        <dbReference type="PROSITE" id="PS51352"/>
    </source>
</evidence>
<dbReference type="AlphaFoldDB" id="A0AAN0JIR2"/>
<feature type="compositionally biased region" description="Gly residues" evidence="8">
    <location>
        <begin position="517"/>
        <end position="526"/>
    </location>
</feature>
<evidence type="ECO:0000256" key="5">
    <source>
        <dbReference type="ARBA" id="ARBA00025782"/>
    </source>
</evidence>
<dbReference type="EnsemblMetazoa" id="XM_020001098.1">
    <property type="protein sequence ID" value="XP_019856657.1"/>
    <property type="gene ID" value="LOC100640762"/>
</dbReference>
<dbReference type="PANTHER" id="PTHR13871">
    <property type="entry name" value="THIOREDOXIN"/>
    <property type="match status" value="1"/>
</dbReference>
<dbReference type="InterPro" id="IPR019448">
    <property type="entry name" value="NT-C2"/>
</dbReference>
<keyword evidence="2" id="KW-0677">Repeat</keyword>
<dbReference type="InterPro" id="IPR052259">
    <property type="entry name" value="Nucleoredoxin-like"/>
</dbReference>
<dbReference type="PANTHER" id="PTHR13871:SF96">
    <property type="entry name" value="THIOREDOXIN DOMAIN-CONTAINING PROTEIN"/>
    <property type="match status" value="1"/>
</dbReference>
<sequence length="956" mass="105980">MAKRFARKVKRAGKSATQFRFTSTFEYIDLTCNGTWRPGSLRVIWLRSHRRVQSSDVEFVVTEDRGPNGADGRAVFDPPISASLIVTLYRDGKKQEFEEKEYKYYIENEDKNGKKILASFNCDMAEYAGIPSARHALEMNFKPVSRKISKSLLGITLEAEFQKEGKDTDDDMQSTFSSVDPAQSVMYADDEDVDDEDLDEAATLGMRPKSPEEEENEETPAANEENEPGPLRSIVVLGTGETRRRSQLRLQPPPVKPPRSDKSMENLLDIDKGNEITDKLETQGDEGNIFEAEKPDEEKEGNEEIVKDGKDELMEGGAPESSNGGVIEESQLESLSNDNVGMKGEEEECSSKKKKKEECSSSSKEGKNEEECSNSKEAKEMEQEEKECSSSKETKEKAKEEECSSSKEGKKKEEECSSKKAEDLEKAKEGECSSSKEESNKKEEGPCGATPIAVSAPPTKSSSEPHSCDEEMPQRKKNDTASKGTGASTTAGESTASAPMTDEARRKGHPGPPFGGVTAGASGGGPADKQPFTDPQGANPFDEPAKEQSPPPTSPGRNAALVNTWLPDAQYVDCHDVGVGNERVDSADVIGLYFSAQWCPPCRRFLPKLLEFYTSLKKNNKSFEMIYISNDNSRTEMIQYMAEQQMPWVAIPHGHPLIDKLKLDFKVRSIPLLVIVSASGETLDDNAKKAVEGTHVAASSTIKQYNKWLEKAGKSADDEDRQKTGGGGILGSIKKALGGKDDEIPPTSPSTETQHLREAAESKSHKTTVNEKHNKEELLRQLQQKEDIIRHLEEVNQSLKITNDELNTEVRTLKTGLEQSEAKVKVLEASTAQKKQEDEKLREHLKVQGWLFKKGAKGPTANVFRRRYFRLDQGSRLYYYKSQSEGTPQGFIDLAKVIEVSAADASKQDKNNGTFNINCEGRVFELLAHDEAEMNKWISAITYLAKYFKEKGASPN</sequence>
<feature type="domain" description="Thioredoxin" evidence="10">
    <location>
        <begin position="543"/>
        <end position="714"/>
    </location>
</feature>
<dbReference type="Pfam" id="PF00169">
    <property type="entry name" value="PH"/>
    <property type="match status" value="1"/>
</dbReference>
<dbReference type="KEGG" id="aqu:100640762"/>
<feature type="compositionally biased region" description="Low complexity" evidence="8">
    <location>
        <begin position="481"/>
        <end position="498"/>
    </location>
</feature>
<dbReference type="InterPro" id="IPR013766">
    <property type="entry name" value="Thioredoxin_domain"/>
</dbReference>
<feature type="compositionally biased region" description="Basic and acidic residues" evidence="8">
    <location>
        <begin position="712"/>
        <end position="723"/>
    </location>
</feature>
<evidence type="ECO:0000313" key="12">
    <source>
        <dbReference type="EnsemblMetazoa" id="XP_019856657.1"/>
    </source>
</evidence>
<dbReference type="InterPro" id="IPR001849">
    <property type="entry name" value="PH_domain"/>
</dbReference>
<evidence type="ECO:0000313" key="13">
    <source>
        <dbReference type="Proteomes" id="UP000007879"/>
    </source>
</evidence>
<accession>A0AAN0JIR2</accession>
<keyword evidence="13" id="KW-1185">Reference proteome</keyword>
<reference evidence="12" key="2">
    <citation type="submission" date="2024-06" db="UniProtKB">
        <authorList>
            <consortium name="EnsemblMetazoa"/>
        </authorList>
    </citation>
    <scope>IDENTIFICATION</scope>
</reference>